<dbReference type="AlphaFoldDB" id="A0A9D1I6K9"/>
<name>A0A9D1I6K9_9CLOT</name>
<feature type="transmembrane region" description="Helical" evidence="1">
    <location>
        <begin position="7"/>
        <end position="25"/>
    </location>
</feature>
<evidence type="ECO:0000313" key="2">
    <source>
        <dbReference type="EMBL" id="HIU29119.1"/>
    </source>
</evidence>
<dbReference type="EMBL" id="DVMM01000047">
    <property type="protein sequence ID" value="HIU29119.1"/>
    <property type="molecule type" value="Genomic_DNA"/>
</dbReference>
<evidence type="ECO:0000256" key="1">
    <source>
        <dbReference type="SAM" id="Phobius"/>
    </source>
</evidence>
<gene>
    <name evidence="2" type="ORF">IAD50_02355</name>
</gene>
<feature type="non-terminal residue" evidence="2">
    <location>
        <position position="460"/>
    </location>
</feature>
<reference evidence="2" key="1">
    <citation type="submission" date="2020-10" db="EMBL/GenBank/DDBJ databases">
        <authorList>
            <person name="Gilroy R."/>
        </authorList>
    </citation>
    <scope>NUCLEOTIDE SEQUENCE</scope>
    <source>
        <strain evidence="2">CHK195-4489</strain>
    </source>
</reference>
<protein>
    <submittedName>
        <fullName evidence="2">Uncharacterized protein</fullName>
    </submittedName>
</protein>
<proteinExistence type="predicted"/>
<comment type="caution">
    <text evidence="2">The sequence shown here is derived from an EMBL/GenBank/DDBJ whole genome shotgun (WGS) entry which is preliminary data.</text>
</comment>
<dbReference type="Proteomes" id="UP000824089">
    <property type="component" value="Unassembled WGS sequence"/>
</dbReference>
<keyword evidence="1" id="KW-1133">Transmembrane helix</keyword>
<keyword evidence="1" id="KW-0472">Membrane</keyword>
<reference evidence="2" key="2">
    <citation type="journal article" date="2021" name="PeerJ">
        <title>Extensive microbial diversity within the chicken gut microbiome revealed by metagenomics and culture.</title>
        <authorList>
            <person name="Gilroy R."/>
            <person name="Ravi A."/>
            <person name="Getino M."/>
            <person name="Pursley I."/>
            <person name="Horton D.L."/>
            <person name="Alikhan N.F."/>
            <person name="Baker D."/>
            <person name="Gharbi K."/>
            <person name="Hall N."/>
            <person name="Watson M."/>
            <person name="Adriaenssens E.M."/>
            <person name="Foster-Nyarko E."/>
            <person name="Jarju S."/>
            <person name="Secka A."/>
            <person name="Antonio M."/>
            <person name="Oren A."/>
            <person name="Chaudhuri R.R."/>
            <person name="La Ragione R."/>
            <person name="Hildebrand F."/>
            <person name="Pallen M.J."/>
        </authorList>
    </citation>
    <scope>NUCLEOTIDE SEQUENCE</scope>
    <source>
        <strain evidence="2">CHK195-4489</strain>
    </source>
</reference>
<evidence type="ECO:0000313" key="3">
    <source>
        <dbReference type="Proteomes" id="UP000824089"/>
    </source>
</evidence>
<sequence>MDKRACIYLIVFAFVFVSAYVIVSLRRSPEIRAEDAKAGTFAENGKKAYRIASEQLFLADFGGDKTLKDYNSDENGWRISSTTAGEIRDGRFYPNKKSMDFSGRFMPGDDYGAEDSVIGFDLLFGSGSVEVGLRRILETDKKADSGIWFIFQGDTIRIQEQSSGVDLELSPYGEAGAPAEASFEFADTHEAISLYLTEGETKRLLFSVKYNENDISILDGTGAVLTEATPYNNIPQNGYFTISVKSFDGALDNLRYNRYELDFSLPEAEQRFVDYSSWVAADDLGRITPLNSETGNKREDKYVGLFYFLCNEYTGGPREVRDFTRMYLNYGVDYIKEHIKTSPGGYWAEPFFGYYINTDEWVYRKHAYMLQQAGVDFIFLDMSNANVYEKAHVLLFDTWLQIRKEGGQTPQIVCMTGDMPSTLVIDLYTLMDTIYSKPEYEELFFQWEGKPLILGNNDTP</sequence>
<dbReference type="Gene3D" id="3.20.20.80">
    <property type="entry name" value="Glycosidases"/>
    <property type="match status" value="1"/>
</dbReference>
<organism evidence="2 3">
    <name type="scientific">Candidatus Egerieisoma faecipullorum</name>
    <dbReference type="NCBI Taxonomy" id="2840963"/>
    <lineage>
        <taxon>Bacteria</taxon>
        <taxon>Bacillati</taxon>
        <taxon>Bacillota</taxon>
        <taxon>Clostridia</taxon>
        <taxon>Eubacteriales</taxon>
        <taxon>Clostridiaceae</taxon>
        <taxon>Clostridiaceae incertae sedis</taxon>
        <taxon>Candidatus Egerieisoma</taxon>
    </lineage>
</organism>
<keyword evidence="1" id="KW-0812">Transmembrane</keyword>
<accession>A0A9D1I6K9</accession>